<accession>A0ABD0JDD3</accession>
<feature type="region of interest" description="Disordered" evidence="5">
    <location>
        <begin position="54"/>
        <end position="84"/>
    </location>
</feature>
<evidence type="ECO:0000256" key="1">
    <source>
        <dbReference type="ARBA" id="ARBA00004141"/>
    </source>
</evidence>
<feature type="transmembrane region" description="Helical" evidence="6">
    <location>
        <begin position="131"/>
        <end position="155"/>
    </location>
</feature>
<dbReference type="AlphaFoldDB" id="A0ABD0JDD3"/>
<keyword evidence="2 6" id="KW-0812">Transmembrane</keyword>
<protein>
    <recommendedName>
        <fullName evidence="10">Lipoma HMGIC fusion partner-like 2 protein</fullName>
    </recommendedName>
</protein>
<comment type="subcellular location">
    <subcellularLocation>
        <location evidence="1">Membrane</location>
        <topology evidence="1">Multi-pass membrane protein</topology>
    </subcellularLocation>
</comment>
<reference evidence="7" key="3">
    <citation type="submission" date="2023-01" db="EMBL/GenBank/DDBJ databases">
        <authorList>
            <person name="Patra A."/>
        </authorList>
    </citation>
    <scope>NUCLEOTIDE SEQUENCE</scope>
    <source>
        <strain evidence="7">Wonlab-2016</strain>
        <tissue evidence="7">Foot muscle</tissue>
    </source>
</reference>
<dbReference type="GO" id="GO:0016020">
    <property type="term" value="C:membrane"/>
    <property type="evidence" value="ECO:0007669"/>
    <property type="project" value="UniProtKB-SubCell"/>
</dbReference>
<reference evidence="7 9" key="2">
    <citation type="journal article" date="2023" name="Sci. Data">
        <title>Genome assembly of the Korean intertidal mud-creeper Batillaria attramentaria.</title>
        <authorList>
            <person name="Patra A.K."/>
            <person name="Ho P.T."/>
            <person name="Jun S."/>
            <person name="Lee S.J."/>
            <person name="Kim Y."/>
            <person name="Won Y.J."/>
        </authorList>
    </citation>
    <scope>NUCLEOTIDE SEQUENCE [LARGE SCALE GENOMIC DNA]</scope>
    <source>
        <strain evidence="7">Wonlab-2016</strain>
    </source>
</reference>
<keyword evidence="3 6" id="KW-1133">Transmembrane helix</keyword>
<evidence type="ECO:0000256" key="3">
    <source>
        <dbReference type="ARBA" id="ARBA00022989"/>
    </source>
</evidence>
<dbReference type="Gene3D" id="1.20.140.150">
    <property type="match status" value="1"/>
</dbReference>
<dbReference type="InterPro" id="IPR019372">
    <property type="entry name" value="LHFPL"/>
</dbReference>
<evidence type="ECO:0008006" key="10">
    <source>
        <dbReference type="Google" id="ProtNLM"/>
    </source>
</evidence>
<feature type="transmembrane region" description="Helical" evidence="6">
    <location>
        <begin position="12"/>
        <end position="34"/>
    </location>
</feature>
<dbReference type="PANTHER" id="PTHR12489:SF19">
    <property type="entry name" value="LHFPL TETRASPAN SUBFAMILY MEMBER 2 PROTEIN"/>
    <property type="match status" value="1"/>
</dbReference>
<keyword evidence="4 6" id="KW-0472">Membrane</keyword>
<organism evidence="7 9">
    <name type="scientific">Batillaria attramentaria</name>
    <dbReference type="NCBI Taxonomy" id="370345"/>
    <lineage>
        <taxon>Eukaryota</taxon>
        <taxon>Metazoa</taxon>
        <taxon>Spiralia</taxon>
        <taxon>Lophotrochozoa</taxon>
        <taxon>Mollusca</taxon>
        <taxon>Gastropoda</taxon>
        <taxon>Caenogastropoda</taxon>
        <taxon>Sorbeoconcha</taxon>
        <taxon>Cerithioidea</taxon>
        <taxon>Batillariidae</taxon>
        <taxon>Batillaria</taxon>
    </lineage>
</organism>
<dbReference type="Pfam" id="PF10242">
    <property type="entry name" value="L_HMGIC_fpl"/>
    <property type="match status" value="1"/>
</dbReference>
<feature type="transmembrane region" description="Helical" evidence="6">
    <location>
        <begin position="215"/>
        <end position="238"/>
    </location>
</feature>
<evidence type="ECO:0000256" key="5">
    <source>
        <dbReference type="SAM" id="MobiDB-lite"/>
    </source>
</evidence>
<dbReference type="EMBL" id="JACVVK020000468">
    <property type="protein sequence ID" value="KAK7473480.1"/>
    <property type="molecule type" value="Genomic_DNA"/>
</dbReference>
<evidence type="ECO:0000313" key="8">
    <source>
        <dbReference type="EMBL" id="KAK7473480.1"/>
    </source>
</evidence>
<gene>
    <name evidence="8" type="ORF">BaRGS_00035267</name>
    <name evidence="7" type="ORF">BaRGS_00036327</name>
</gene>
<reference evidence="7" key="1">
    <citation type="submission" date="2020-09" db="EMBL/GenBank/DDBJ databases">
        <authorList>
            <person name="Won Y."/>
        </authorList>
    </citation>
    <scope>NUCLEOTIDE SEQUENCE</scope>
    <source>
        <strain evidence="7">Wonlab-2016</strain>
        <tissue evidence="7">Foot muscle</tissue>
    </source>
</reference>
<comment type="caution">
    <text evidence="7">The sequence shown here is derived from an EMBL/GenBank/DDBJ whole genome shotgun (WGS) entry which is preliminary data.</text>
</comment>
<evidence type="ECO:0000256" key="6">
    <source>
        <dbReference type="SAM" id="Phobius"/>
    </source>
</evidence>
<proteinExistence type="predicted"/>
<dbReference type="PANTHER" id="PTHR12489">
    <property type="entry name" value="LIPOMA HMGIC FUSION PARTNER-LIKE PROTEIN"/>
    <property type="match status" value="1"/>
</dbReference>
<keyword evidence="9" id="KW-1185">Reference proteome</keyword>
<dbReference type="EMBL" id="JACVVK020000509">
    <property type="protein sequence ID" value="KAK7469657.1"/>
    <property type="molecule type" value="Genomic_DNA"/>
</dbReference>
<evidence type="ECO:0000313" key="7">
    <source>
        <dbReference type="EMBL" id="KAK7469657.1"/>
    </source>
</evidence>
<evidence type="ECO:0000256" key="4">
    <source>
        <dbReference type="ARBA" id="ARBA00023136"/>
    </source>
</evidence>
<feature type="compositionally biased region" description="Polar residues" evidence="5">
    <location>
        <begin position="54"/>
        <end position="70"/>
    </location>
</feature>
<evidence type="ECO:0000256" key="2">
    <source>
        <dbReference type="ARBA" id="ARBA00022692"/>
    </source>
</evidence>
<evidence type="ECO:0000313" key="9">
    <source>
        <dbReference type="Proteomes" id="UP001519460"/>
    </source>
</evidence>
<dbReference type="Proteomes" id="UP001519460">
    <property type="component" value="Unassembled WGS sequence"/>
</dbReference>
<feature type="transmembrane region" description="Helical" evidence="6">
    <location>
        <begin position="167"/>
        <end position="189"/>
    </location>
</feature>
<name>A0ABD0JDD3_9CAEN</name>
<sequence>MCYIIITCRSMLWTLLSITSFMMILAAVTSPHWLVGYARHHGVSSIHLQGMKNDTTASQPASAPTPTNYNPADHSPDSHDGSEDGEDLYRPTLGIFNRCHKLHQFQFLSKRENCATFVTDFLLPDAQFPDAWKAALVFFGLAGVLLLGTCIAAVLSLCVRSMCGKSIFTLSGLVQSIAGLFCILGLVIYPAGWGSDKVKGYCGQFSGPFDMDNCYLGWSFFLCVVGTLLCFLCAVLSIKADASTSSHKVEEEVLEGKNLICVL</sequence>